<evidence type="ECO:0000313" key="3">
    <source>
        <dbReference type="Proteomes" id="UP000663827"/>
    </source>
</evidence>
<comment type="caution">
    <text evidence="2">The sequence shown here is derived from an EMBL/GenBank/DDBJ whole genome shotgun (WGS) entry which is preliminary data.</text>
</comment>
<organism evidence="2 3">
    <name type="scientific">Rhizoctonia solani</name>
    <dbReference type="NCBI Taxonomy" id="456999"/>
    <lineage>
        <taxon>Eukaryota</taxon>
        <taxon>Fungi</taxon>
        <taxon>Dikarya</taxon>
        <taxon>Basidiomycota</taxon>
        <taxon>Agaricomycotina</taxon>
        <taxon>Agaricomycetes</taxon>
        <taxon>Cantharellales</taxon>
        <taxon>Ceratobasidiaceae</taxon>
        <taxon>Rhizoctonia</taxon>
    </lineage>
</organism>
<feature type="compositionally biased region" description="Basic and acidic residues" evidence="1">
    <location>
        <begin position="129"/>
        <end position="138"/>
    </location>
</feature>
<name>A0A8H3E7X4_9AGAM</name>
<evidence type="ECO:0000256" key="1">
    <source>
        <dbReference type="SAM" id="MobiDB-lite"/>
    </source>
</evidence>
<gene>
    <name evidence="2" type="ORF">RDB_LOCUS106589</name>
</gene>
<accession>A0A8H3E7X4</accession>
<dbReference type="AlphaFoldDB" id="A0A8H3E7X4"/>
<feature type="region of interest" description="Disordered" evidence="1">
    <location>
        <begin position="129"/>
        <end position="151"/>
    </location>
</feature>
<feature type="region of interest" description="Disordered" evidence="1">
    <location>
        <begin position="187"/>
        <end position="252"/>
    </location>
</feature>
<dbReference type="EMBL" id="CAJNJQ010002288">
    <property type="protein sequence ID" value="CAE7171338.1"/>
    <property type="molecule type" value="Genomic_DNA"/>
</dbReference>
<reference evidence="2" key="1">
    <citation type="submission" date="2021-01" db="EMBL/GenBank/DDBJ databases">
        <authorList>
            <person name="Kaushik A."/>
        </authorList>
    </citation>
    <scope>NUCLEOTIDE SEQUENCE</scope>
    <source>
        <strain evidence="2">AG5</strain>
    </source>
</reference>
<dbReference type="Proteomes" id="UP000663827">
    <property type="component" value="Unassembled WGS sequence"/>
</dbReference>
<evidence type="ECO:0000313" key="2">
    <source>
        <dbReference type="EMBL" id="CAE7171338.1"/>
    </source>
</evidence>
<proteinExistence type="predicted"/>
<feature type="compositionally biased region" description="Polar residues" evidence="1">
    <location>
        <begin position="216"/>
        <end position="229"/>
    </location>
</feature>
<protein>
    <submittedName>
        <fullName evidence="2">Uncharacterized protein</fullName>
    </submittedName>
</protein>
<sequence length="252" mass="28032">MILVHLVAEYKRDENGENKMKMGMMSALYQRKALGIEGQFAFGLFQFSGVGLQVVVGTWQDETIQFYRVGTYSRQSPETLVELYFLLRAIKHLAGKYKTELQNSSTKLLDRINANPPADEWAARDTDTIPEAPEHSNDEPQQGGGSNIPQGMTQALSKLEQWDENDRINAYNKSVGDCDSSLLWQPDLLESNDSDPSGKDSDLPHSPQLEEPSPVADQTPNGTHNQDTNYVAPKYDVEGHDPATSPTVLLGY</sequence>